<proteinExistence type="predicted"/>
<name>A0A1F6V741_9BACT</name>
<dbReference type="Pfam" id="PF01988">
    <property type="entry name" value="VIT1"/>
    <property type="match status" value="1"/>
</dbReference>
<protein>
    <recommendedName>
        <fullName evidence="8">VIT family protein</fullName>
    </recommendedName>
</protein>
<evidence type="ECO:0008006" key="8">
    <source>
        <dbReference type="Google" id="ProtNLM"/>
    </source>
</evidence>
<organism evidence="6 7">
    <name type="scientific">Candidatus Nomurabacteria bacterium RIFCSPHIGHO2_01_FULL_40_24b</name>
    <dbReference type="NCBI Taxonomy" id="1801739"/>
    <lineage>
        <taxon>Bacteria</taxon>
        <taxon>Candidatus Nomuraibacteriota</taxon>
    </lineage>
</organism>
<keyword evidence="2 5" id="KW-0812">Transmembrane</keyword>
<evidence type="ECO:0000256" key="4">
    <source>
        <dbReference type="ARBA" id="ARBA00023136"/>
    </source>
</evidence>
<gene>
    <name evidence="6" type="ORF">A2647_03645</name>
</gene>
<evidence type="ECO:0000256" key="3">
    <source>
        <dbReference type="ARBA" id="ARBA00022989"/>
    </source>
</evidence>
<accession>A0A1F6V741</accession>
<comment type="caution">
    <text evidence="6">The sequence shown here is derived from an EMBL/GenBank/DDBJ whole genome shotgun (WGS) entry which is preliminary data.</text>
</comment>
<feature type="transmembrane region" description="Helical" evidence="5">
    <location>
        <begin position="20"/>
        <end position="40"/>
    </location>
</feature>
<evidence type="ECO:0000313" key="6">
    <source>
        <dbReference type="EMBL" id="OGI65541.1"/>
    </source>
</evidence>
<evidence type="ECO:0000313" key="7">
    <source>
        <dbReference type="Proteomes" id="UP000177370"/>
    </source>
</evidence>
<dbReference type="GO" id="GO:0030026">
    <property type="term" value="P:intracellular manganese ion homeostasis"/>
    <property type="evidence" value="ECO:0007669"/>
    <property type="project" value="InterPro"/>
</dbReference>
<dbReference type="Proteomes" id="UP000177370">
    <property type="component" value="Unassembled WGS sequence"/>
</dbReference>
<sequence length="128" mass="14533">MNKDYIHHQKSSIANVFREVVFGMEDGMVSTLGSITGIAIGSNSRATVILAGIVIISVESISMGIGSYLSNRSQEEIEERKIKEEKEELKKFPKEEKEELYEMYLENGWSENLARQMSEEASRNEKLI</sequence>
<dbReference type="InterPro" id="IPR008217">
    <property type="entry name" value="Ccc1_fam"/>
</dbReference>
<evidence type="ECO:0000256" key="5">
    <source>
        <dbReference type="SAM" id="Phobius"/>
    </source>
</evidence>
<keyword evidence="3 5" id="KW-1133">Transmembrane helix</keyword>
<evidence type="ECO:0000256" key="1">
    <source>
        <dbReference type="ARBA" id="ARBA00004127"/>
    </source>
</evidence>
<dbReference type="GO" id="GO:0005384">
    <property type="term" value="F:manganese ion transmembrane transporter activity"/>
    <property type="evidence" value="ECO:0007669"/>
    <property type="project" value="InterPro"/>
</dbReference>
<dbReference type="PANTHER" id="PTHR31851">
    <property type="entry name" value="FE(2+)/MN(2+) TRANSPORTER PCL1"/>
    <property type="match status" value="1"/>
</dbReference>
<evidence type="ECO:0000256" key="2">
    <source>
        <dbReference type="ARBA" id="ARBA00022692"/>
    </source>
</evidence>
<reference evidence="6 7" key="1">
    <citation type="journal article" date="2016" name="Nat. Commun.">
        <title>Thousands of microbial genomes shed light on interconnected biogeochemical processes in an aquifer system.</title>
        <authorList>
            <person name="Anantharaman K."/>
            <person name="Brown C.T."/>
            <person name="Hug L.A."/>
            <person name="Sharon I."/>
            <person name="Castelle C.J."/>
            <person name="Probst A.J."/>
            <person name="Thomas B.C."/>
            <person name="Singh A."/>
            <person name="Wilkins M.J."/>
            <person name="Karaoz U."/>
            <person name="Brodie E.L."/>
            <person name="Williams K.H."/>
            <person name="Hubbard S.S."/>
            <person name="Banfield J.F."/>
        </authorList>
    </citation>
    <scope>NUCLEOTIDE SEQUENCE [LARGE SCALE GENOMIC DNA]</scope>
</reference>
<dbReference type="AlphaFoldDB" id="A0A1F6V741"/>
<keyword evidence="4 5" id="KW-0472">Membrane</keyword>
<feature type="transmembrane region" description="Helical" evidence="5">
    <location>
        <begin position="46"/>
        <end position="70"/>
    </location>
</feature>
<comment type="subcellular location">
    <subcellularLocation>
        <location evidence="1">Endomembrane system</location>
        <topology evidence="1">Multi-pass membrane protein</topology>
    </subcellularLocation>
</comment>
<dbReference type="EMBL" id="MFTP01000017">
    <property type="protein sequence ID" value="OGI65541.1"/>
    <property type="molecule type" value="Genomic_DNA"/>
</dbReference>
<dbReference type="GO" id="GO:0012505">
    <property type="term" value="C:endomembrane system"/>
    <property type="evidence" value="ECO:0007669"/>
    <property type="project" value="UniProtKB-SubCell"/>
</dbReference>